<reference evidence="1" key="1">
    <citation type="submission" date="2016-07" db="EMBL/GenBank/DDBJ databases">
        <authorList>
            <person name="Bretaudeau A."/>
        </authorList>
    </citation>
    <scope>NUCLEOTIDE SEQUENCE</scope>
    <source>
        <strain evidence="1">Rice</strain>
        <tissue evidence="1">Whole body</tissue>
    </source>
</reference>
<sequence length="343" mass="37340">MGGGDCLPSGDTSASLPACFIKRKTYVFLLCCECVYKHTHDTQTRQFVNQTELLCAEIEPARRYTAASCPATAVIGQWVPLAWVRGCVAVLPGAALPRGSLRSLRLRRLASSASCACCDDCCAAPSADTATACHPSIFSCVVGAFTNIQVHIHMTPRPETTICGSHKELLRAGIEPATRCAAASCIATAPTVQSYILTADIFFTCRYYFRGSWLVSSYTGTLNHEQLVARSLEICPVYGNTLFRYYLGLTTENVKMVNIVQLRSFNTERTRPSQMGLNGADARSGVADNVNGYRGSGSKQEKTSGLLISDYKFEIAYPHWASVVINVQTSPRERSRSVDDDGN</sequence>
<evidence type="ECO:0000313" key="1">
    <source>
        <dbReference type="EMBL" id="SOQ53216.1"/>
    </source>
</evidence>
<organism evidence="1">
    <name type="scientific">Spodoptera frugiperda</name>
    <name type="common">Fall armyworm</name>
    <dbReference type="NCBI Taxonomy" id="7108"/>
    <lineage>
        <taxon>Eukaryota</taxon>
        <taxon>Metazoa</taxon>
        <taxon>Ecdysozoa</taxon>
        <taxon>Arthropoda</taxon>
        <taxon>Hexapoda</taxon>
        <taxon>Insecta</taxon>
        <taxon>Pterygota</taxon>
        <taxon>Neoptera</taxon>
        <taxon>Endopterygota</taxon>
        <taxon>Lepidoptera</taxon>
        <taxon>Glossata</taxon>
        <taxon>Ditrysia</taxon>
        <taxon>Noctuoidea</taxon>
        <taxon>Noctuidae</taxon>
        <taxon>Amphipyrinae</taxon>
        <taxon>Spodoptera</taxon>
    </lineage>
</organism>
<proteinExistence type="predicted"/>
<dbReference type="EMBL" id="ODYU01009066">
    <property type="protein sequence ID" value="SOQ53216.1"/>
    <property type="molecule type" value="Genomic_DNA"/>
</dbReference>
<accession>A0A2H1WJS6</accession>
<protein>
    <submittedName>
        <fullName evidence="1">SFRICE_020845</fullName>
    </submittedName>
</protein>
<dbReference type="AlphaFoldDB" id="A0A2H1WJS6"/>
<gene>
    <name evidence="1" type="ORF">SFRICE_020845</name>
</gene>
<name>A0A2H1WJS6_SPOFR</name>